<dbReference type="InterPro" id="IPR023801">
    <property type="entry name" value="His_deacetylse_dom"/>
</dbReference>
<keyword evidence="7" id="KW-0805">Transcription regulation</keyword>
<name>A0A5A8DYX1_CAFRO</name>
<comment type="subcellular location">
    <subcellularLocation>
        <location evidence="1">Nucleus</location>
    </subcellularLocation>
</comment>
<feature type="compositionally biased region" description="Low complexity" evidence="10">
    <location>
        <begin position="266"/>
        <end position="277"/>
    </location>
</feature>
<gene>
    <name evidence="12" type="ORF">FNF27_06822</name>
</gene>
<keyword evidence="8" id="KW-0804">Transcription</keyword>
<dbReference type="GO" id="GO:0040029">
    <property type="term" value="P:epigenetic regulation of gene expression"/>
    <property type="evidence" value="ECO:0007669"/>
    <property type="project" value="TreeGrafter"/>
</dbReference>
<keyword evidence="5" id="KW-0378">Hydrolase</keyword>
<dbReference type="GO" id="GO:0141221">
    <property type="term" value="F:histone deacetylase activity, hydrolytic mechanism"/>
    <property type="evidence" value="ECO:0007669"/>
    <property type="project" value="UniProtKB-EC"/>
</dbReference>
<evidence type="ECO:0000256" key="9">
    <source>
        <dbReference type="ARBA" id="ARBA00023242"/>
    </source>
</evidence>
<dbReference type="AlphaFoldDB" id="A0A5A8DYX1"/>
<sequence>MRVGPDTEVSYAFYPGSGAAPCLHANVLNVPIPPFWREAGSGRAAALQASRARKQYDQAMRAAQRERPGSLLLEGAPVQPGGTPLQPPRSGRHAFLAGMREKVLPALRAFGPDLIIISAGFDAGKADVGNTRNDGSADAGSDLLPEDYMEMTRMVLSVAQQCCPGRVVSLLEGGYGRWALREAPRASSAPLPHAPARRSSRRAAAVAAVTRAARMLAGSEPTDSEAAMEEAVGVAGEDVPTADGSAGGSTGRQSRRRSPRRKAGADDATASAAPSTPVRGRSGRQAQAAAAAAAAAADAGVSGGFVAGGGPTSTAESPAAERPRSAAAAPDPTAVKLRLASPSRAQRGAEAAEAGDENGSVGEESESEDSDAGPEPPALAAAGAGAEPALESTAPERRYVIERDVLAACCTAHLRAMVDGPGPVHRGPL</sequence>
<evidence type="ECO:0000256" key="8">
    <source>
        <dbReference type="ARBA" id="ARBA00023163"/>
    </source>
</evidence>
<dbReference type="PANTHER" id="PTHR10625:SF5">
    <property type="entry name" value="HISTONE DEACETYLASE"/>
    <property type="match status" value="1"/>
</dbReference>
<evidence type="ECO:0000259" key="11">
    <source>
        <dbReference type="Pfam" id="PF00850"/>
    </source>
</evidence>
<feature type="compositionally biased region" description="Low complexity" evidence="10">
    <location>
        <begin position="378"/>
        <end position="391"/>
    </location>
</feature>
<dbReference type="Proteomes" id="UP000322899">
    <property type="component" value="Unassembled WGS sequence"/>
</dbReference>
<feature type="compositionally biased region" description="Low complexity" evidence="10">
    <location>
        <begin position="344"/>
        <end position="362"/>
    </location>
</feature>
<evidence type="ECO:0000256" key="4">
    <source>
        <dbReference type="ARBA" id="ARBA00022491"/>
    </source>
</evidence>
<feature type="region of interest" description="Disordered" evidence="10">
    <location>
        <begin position="308"/>
        <end position="392"/>
    </location>
</feature>
<reference evidence="12 13" key="1">
    <citation type="submission" date="2019-07" db="EMBL/GenBank/DDBJ databases">
        <title>Genomes of Cafeteria roenbergensis.</title>
        <authorList>
            <person name="Fischer M.G."/>
            <person name="Hackl T."/>
            <person name="Roman M."/>
        </authorList>
    </citation>
    <scope>NUCLEOTIDE SEQUENCE [LARGE SCALE GENOMIC DNA]</scope>
    <source>
        <strain evidence="12 13">E4-10P</strain>
    </source>
</reference>
<dbReference type="EC" id="3.5.1.98" evidence="3"/>
<dbReference type="Gene3D" id="3.40.800.20">
    <property type="entry name" value="Histone deacetylase domain"/>
    <property type="match status" value="1"/>
</dbReference>
<evidence type="ECO:0000256" key="3">
    <source>
        <dbReference type="ARBA" id="ARBA00012111"/>
    </source>
</evidence>
<accession>A0A5A8DYX1</accession>
<evidence type="ECO:0000256" key="6">
    <source>
        <dbReference type="ARBA" id="ARBA00022853"/>
    </source>
</evidence>
<dbReference type="GO" id="GO:0000118">
    <property type="term" value="C:histone deacetylase complex"/>
    <property type="evidence" value="ECO:0007669"/>
    <property type="project" value="TreeGrafter"/>
</dbReference>
<feature type="region of interest" description="Disordered" evidence="10">
    <location>
        <begin position="216"/>
        <end position="286"/>
    </location>
</feature>
<dbReference type="EMBL" id="VLTO01000066">
    <property type="protein sequence ID" value="KAA0169797.1"/>
    <property type="molecule type" value="Genomic_DNA"/>
</dbReference>
<dbReference type="GO" id="GO:0005737">
    <property type="term" value="C:cytoplasm"/>
    <property type="evidence" value="ECO:0007669"/>
    <property type="project" value="TreeGrafter"/>
</dbReference>
<feature type="domain" description="Histone deacetylase" evidence="11">
    <location>
        <begin position="86"/>
        <end position="183"/>
    </location>
</feature>
<dbReference type="SUPFAM" id="SSF52768">
    <property type="entry name" value="Arginase/deacetylase"/>
    <property type="match status" value="1"/>
</dbReference>
<protein>
    <recommendedName>
        <fullName evidence="3">histone deacetylase</fullName>
        <ecNumber evidence="3">3.5.1.98</ecNumber>
    </recommendedName>
</protein>
<evidence type="ECO:0000256" key="2">
    <source>
        <dbReference type="ARBA" id="ARBA00007738"/>
    </source>
</evidence>
<dbReference type="OrthoDB" id="206754at2759"/>
<organism evidence="12 13">
    <name type="scientific">Cafeteria roenbergensis</name>
    <name type="common">Marine flagellate</name>
    <dbReference type="NCBI Taxonomy" id="33653"/>
    <lineage>
        <taxon>Eukaryota</taxon>
        <taxon>Sar</taxon>
        <taxon>Stramenopiles</taxon>
        <taxon>Bigyra</taxon>
        <taxon>Opalozoa</taxon>
        <taxon>Bicosoecida</taxon>
        <taxon>Cafeteriaceae</taxon>
        <taxon>Cafeteria</taxon>
    </lineage>
</organism>
<evidence type="ECO:0000313" key="13">
    <source>
        <dbReference type="Proteomes" id="UP000322899"/>
    </source>
</evidence>
<evidence type="ECO:0000256" key="1">
    <source>
        <dbReference type="ARBA" id="ARBA00004123"/>
    </source>
</evidence>
<keyword evidence="4" id="KW-0678">Repressor</keyword>
<dbReference type="Pfam" id="PF00850">
    <property type="entry name" value="Hist_deacetyl"/>
    <property type="match status" value="1"/>
</dbReference>
<comment type="caution">
    <text evidence="12">The sequence shown here is derived from an EMBL/GenBank/DDBJ whole genome shotgun (WGS) entry which is preliminary data.</text>
</comment>
<evidence type="ECO:0000256" key="7">
    <source>
        <dbReference type="ARBA" id="ARBA00023015"/>
    </source>
</evidence>
<dbReference type="InterPro" id="IPR037138">
    <property type="entry name" value="His_deacetylse_dom_sf"/>
</dbReference>
<evidence type="ECO:0000256" key="5">
    <source>
        <dbReference type="ARBA" id="ARBA00022801"/>
    </source>
</evidence>
<proteinExistence type="inferred from homology"/>
<comment type="similarity">
    <text evidence="2">Belongs to the histone deacetylase family. HD type 2 subfamily.</text>
</comment>
<dbReference type="InterPro" id="IPR023696">
    <property type="entry name" value="Ureohydrolase_dom_sf"/>
</dbReference>
<keyword evidence="6" id="KW-0156">Chromatin regulator</keyword>
<evidence type="ECO:0000256" key="10">
    <source>
        <dbReference type="SAM" id="MobiDB-lite"/>
    </source>
</evidence>
<dbReference type="PANTHER" id="PTHR10625">
    <property type="entry name" value="HISTONE DEACETYLASE HDAC1-RELATED"/>
    <property type="match status" value="1"/>
</dbReference>
<feature type="compositionally biased region" description="Acidic residues" evidence="10">
    <location>
        <begin position="363"/>
        <end position="372"/>
    </location>
</feature>
<keyword evidence="9" id="KW-0539">Nucleus</keyword>
<feature type="compositionally biased region" description="Basic residues" evidence="10">
    <location>
        <begin position="253"/>
        <end position="262"/>
    </location>
</feature>
<evidence type="ECO:0000313" key="12">
    <source>
        <dbReference type="EMBL" id="KAA0169797.1"/>
    </source>
</evidence>